<organism evidence="2 3">
    <name type="scientific">Penicillium patulum</name>
    <name type="common">Penicillium griseofulvum</name>
    <dbReference type="NCBI Taxonomy" id="5078"/>
    <lineage>
        <taxon>Eukaryota</taxon>
        <taxon>Fungi</taxon>
        <taxon>Dikarya</taxon>
        <taxon>Ascomycota</taxon>
        <taxon>Pezizomycotina</taxon>
        <taxon>Eurotiomycetes</taxon>
        <taxon>Eurotiomycetidae</taxon>
        <taxon>Eurotiales</taxon>
        <taxon>Aspergillaceae</taxon>
        <taxon>Penicillium</taxon>
    </lineage>
</organism>
<dbReference type="AlphaFoldDB" id="A0A135LXE2"/>
<proteinExistence type="predicted"/>
<evidence type="ECO:0000313" key="2">
    <source>
        <dbReference type="EMBL" id="KXG53581.1"/>
    </source>
</evidence>
<keyword evidence="1" id="KW-0472">Membrane</keyword>
<gene>
    <name evidence="2" type="ORF">PGRI_006310</name>
</gene>
<sequence length="698" mass="77297">MAPDTVDYVPLEALNAHPNNEAEEEQPRKRSNIWHRIDTTSVLTIFLGFPLLLLAVAVLALFWHESMKAINGGEPNVYWLRIVNAGWAAQLVTVCTASIRAVVAFQAGLATAMVAAIALETAGTPLLQGPLYSMLRAVKVAPSNFWTATNFQPHLSRFIYALVLTEVLVTGASQFLSTIFLADFGDGTFSQRSNSTNVSILHTTDISDIAWSMPFAASWTFAELEESFDDRSGFHDTGHTFRAFLPFEEEAERTKLRRLHGPVPVMDHRVVCSSPPLSNLSLDSIVQNYMRLSGQIPTEELAYPLLLDSYPHPYINFTCRLPSPVEKKTKTQGETSLCVPKISTNWTVLNEDPLIQPYGFPESSALFLVLDIISDAAMLDTLSHIRTLQTIRTEDPWAIISNGSPNVEAFRISACLTNFAVKTVTVGMNSTFDNLEPKTTWDHHVGSYNTAPSRLQLGVSSLDNKISNNHRGILTLDPRSKWEDFHIPPNTPGAPGKALGAEPNFFSSISVSFPNSVGSSFNFDPSVILSRKIIVTSFGNAHMTHVDLFQDTLITTNSPALALQAVLTRIYQMAYYQQLIKLDRPVVATTAFSLTATIPVRWTFFVLGMALIVIHSVIMMVVVVMFVISTEISFIGSYWQTVAQVVSKETQPILEVADQMDDDDVRKWAKREKVESLRSRLALRGSDGRVTLGLVEND</sequence>
<dbReference type="GeneID" id="63703644"/>
<comment type="caution">
    <text evidence="2">The sequence shown here is derived from an EMBL/GenBank/DDBJ whole genome shotgun (WGS) entry which is preliminary data.</text>
</comment>
<keyword evidence="1" id="KW-1133">Transmembrane helix</keyword>
<protein>
    <submittedName>
        <fullName evidence="2">Uncharacterized protein</fullName>
    </submittedName>
</protein>
<feature type="transmembrane region" description="Helical" evidence="1">
    <location>
        <begin position="602"/>
        <end position="628"/>
    </location>
</feature>
<dbReference type="Proteomes" id="UP000070168">
    <property type="component" value="Unassembled WGS sequence"/>
</dbReference>
<keyword evidence="3" id="KW-1185">Reference proteome</keyword>
<reference evidence="2 3" key="1">
    <citation type="journal article" date="2016" name="BMC Genomics">
        <title>Genome sequencing and secondary metabolism of the postharvest pathogen Penicillium griseofulvum.</title>
        <authorList>
            <person name="Banani H."/>
            <person name="Marcet-Houben M."/>
            <person name="Ballester A.R."/>
            <person name="Abbruscato P."/>
            <person name="Gonzalez-Candelas L."/>
            <person name="Gabaldon T."/>
            <person name="Spadaro D."/>
        </authorList>
    </citation>
    <scope>NUCLEOTIDE SEQUENCE [LARGE SCALE GENOMIC DNA]</scope>
    <source>
        <strain evidence="2 3">PG3</strain>
    </source>
</reference>
<evidence type="ECO:0000313" key="3">
    <source>
        <dbReference type="Proteomes" id="UP000070168"/>
    </source>
</evidence>
<evidence type="ECO:0000256" key="1">
    <source>
        <dbReference type="SAM" id="Phobius"/>
    </source>
</evidence>
<name>A0A135LXE2_PENPA</name>
<dbReference type="OMA" id="NIWHRID"/>
<keyword evidence="1" id="KW-0812">Transmembrane</keyword>
<dbReference type="RefSeq" id="XP_040652116.1">
    <property type="nucleotide sequence ID" value="XM_040788344.1"/>
</dbReference>
<dbReference type="EMBL" id="LHQR01000014">
    <property type="protein sequence ID" value="KXG53581.1"/>
    <property type="molecule type" value="Genomic_DNA"/>
</dbReference>
<feature type="transmembrane region" description="Helical" evidence="1">
    <location>
        <begin position="42"/>
        <end position="63"/>
    </location>
</feature>
<accession>A0A135LXE2</accession>
<dbReference type="OrthoDB" id="5428040at2759"/>